<evidence type="ECO:0000313" key="3">
    <source>
        <dbReference type="EMBL" id="ERK39900.1"/>
    </source>
</evidence>
<dbReference type="PATRIC" id="fig|1115809.3.peg.872"/>
<evidence type="ECO:0000259" key="2">
    <source>
        <dbReference type="PROSITE" id="PS51762"/>
    </source>
</evidence>
<organism evidence="3 4">
    <name type="scientific">Segatella baroniae F0067</name>
    <dbReference type="NCBI Taxonomy" id="1115809"/>
    <lineage>
        <taxon>Bacteria</taxon>
        <taxon>Pseudomonadati</taxon>
        <taxon>Bacteroidota</taxon>
        <taxon>Bacteroidia</taxon>
        <taxon>Bacteroidales</taxon>
        <taxon>Prevotellaceae</taxon>
        <taxon>Segatella</taxon>
    </lineage>
</organism>
<protein>
    <submittedName>
        <fullName evidence="3">Glycoside hydrolase, family 16</fullName>
    </submittedName>
</protein>
<comment type="similarity">
    <text evidence="1">Belongs to the glycosyl hydrolase 16 family.</text>
</comment>
<dbReference type="PROSITE" id="PS51257">
    <property type="entry name" value="PROKAR_LIPOPROTEIN"/>
    <property type="match status" value="1"/>
</dbReference>
<name>U2NPC2_9BACT</name>
<dbReference type="Gene3D" id="2.60.120.200">
    <property type="match status" value="1"/>
</dbReference>
<dbReference type="AlphaFoldDB" id="U2NPC2"/>
<dbReference type="Pfam" id="PF26113">
    <property type="entry name" value="GH16_XgeA"/>
    <property type="match status" value="1"/>
</dbReference>
<proteinExistence type="inferred from homology"/>
<evidence type="ECO:0000313" key="4">
    <source>
        <dbReference type="Proteomes" id="UP000016648"/>
    </source>
</evidence>
<dbReference type="GO" id="GO:0004553">
    <property type="term" value="F:hydrolase activity, hydrolyzing O-glycosyl compounds"/>
    <property type="evidence" value="ECO:0007669"/>
    <property type="project" value="InterPro"/>
</dbReference>
<dbReference type="GO" id="GO:0005975">
    <property type="term" value="P:carbohydrate metabolic process"/>
    <property type="evidence" value="ECO:0007669"/>
    <property type="project" value="InterPro"/>
</dbReference>
<dbReference type="PANTHER" id="PTHR10963:SF55">
    <property type="entry name" value="GLYCOSIDE HYDROLASE FAMILY 16 PROTEIN"/>
    <property type="match status" value="1"/>
</dbReference>
<keyword evidence="4" id="KW-1185">Reference proteome</keyword>
<accession>U2NPC2</accession>
<feature type="domain" description="GH16" evidence="2">
    <location>
        <begin position="47"/>
        <end position="265"/>
    </location>
</feature>
<dbReference type="EMBL" id="AWEY01000008">
    <property type="protein sequence ID" value="ERK39900.1"/>
    <property type="molecule type" value="Genomic_DNA"/>
</dbReference>
<dbReference type="PROSITE" id="PS51762">
    <property type="entry name" value="GH16_2"/>
    <property type="match status" value="1"/>
</dbReference>
<dbReference type="InterPro" id="IPR013320">
    <property type="entry name" value="ConA-like_dom_sf"/>
</dbReference>
<evidence type="ECO:0000256" key="1">
    <source>
        <dbReference type="ARBA" id="ARBA00006865"/>
    </source>
</evidence>
<sequence length="268" mass="31061">MSFRYLFMKKYIWFWLSFGLLVLSSCRTSGYRLAWQENFGGNAVDTSRWEKIPRGRSDWNKYMSAHESLYAVKGGRLILRGTVNNVEKADTARYLTGGVRTKRGFGLGKMVVKAKLGEAIGAWPAFWMLPMKGKWPLGGEIDIMEHLNHDTIAYQTIHTHYTYDLKKYKVPPHGSTGKIRNHRYNTYAVEIFKDSLVFSINGRKTFAYPRLPGLESEGQYPFVDEPFYLMLDMQLGGMWVGKVDPATLPCEMRIDWVKFYRRKAEPRP</sequence>
<dbReference type="CDD" id="cd08023">
    <property type="entry name" value="GH16_laminarinase_like"/>
    <property type="match status" value="1"/>
</dbReference>
<gene>
    <name evidence="3" type="ORF">HMPREF9135_0384</name>
</gene>
<reference evidence="3 4" key="1">
    <citation type="submission" date="2013-08" db="EMBL/GenBank/DDBJ databases">
        <authorList>
            <person name="Durkin A.S."/>
            <person name="Haft D.R."/>
            <person name="McCorrison J."/>
            <person name="Torralba M."/>
            <person name="Gillis M."/>
            <person name="Haft D.H."/>
            <person name="Methe B."/>
            <person name="Sutton G."/>
            <person name="Nelson K.E."/>
        </authorList>
    </citation>
    <scope>NUCLEOTIDE SEQUENCE [LARGE SCALE GENOMIC DNA]</scope>
    <source>
        <strain evidence="3 4">F0067</strain>
    </source>
</reference>
<dbReference type="InterPro" id="IPR000757">
    <property type="entry name" value="Beta-glucanase-like"/>
</dbReference>
<dbReference type="Proteomes" id="UP000016648">
    <property type="component" value="Unassembled WGS sequence"/>
</dbReference>
<dbReference type="InterPro" id="IPR050546">
    <property type="entry name" value="Glycosyl_Hydrlase_16"/>
</dbReference>
<dbReference type="PANTHER" id="PTHR10963">
    <property type="entry name" value="GLYCOSYL HYDROLASE-RELATED"/>
    <property type="match status" value="1"/>
</dbReference>
<keyword evidence="3" id="KW-0378">Hydrolase</keyword>
<comment type="caution">
    <text evidence="3">The sequence shown here is derived from an EMBL/GenBank/DDBJ whole genome shotgun (WGS) entry which is preliminary data.</text>
</comment>
<dbReference type="SUPFAM" id="SSF49899">
    <property type="entry name" value="Concanavalin A-like lectins/glucanases"/>
    <property type="match status" value="1"/>
</dbReference>